<protein>
    <submittedName>
        <fullName evidence="2">Uncharacterized protein LOC108566692</fullName>
    </submittedName>
</protein>
<dbReference type="Proteomes" id="UP000695000">
    <property type="component" value="Unplaced"/>
</dbReference>
<reference evidence="2" key="1">
    <citation type="submission" date="2025-08" db="UniProtKB">
        <authorList>
            <consortium name="RefSeq"/>
        </authorList>
    </citation>
    <scope>IDENTIFICATION</scope>
    <source>
        <tissue evidence="2">Whole Larva</tissue>
    </source>
</reference>
<name>A0ABM1N5U4_NICVS</name>
<proteinExistence type="predicted"/>
<dbReference type="PANTHER" id="PTHR46060">
    <property type="entry name" value="MARINER MOS1 TRANSPOSASE-LIKE PROTEIN"/>
    <property type="match status" value="1"/>
</dbReference>
<dbReference type="PANTHER" id="PTHR46060:SF1">
    <property type="entry name" value="MARINER MOS1 TRANSPOSASE-LIKE PROTEIN"/>
    <property type="match status" value="1"/>
</dbReference>
<dbReference type="GeneID" id="108566692"/>
<evidence type="ECO:0000313" key="2">
    <source>
        <dbReference type="RefSeq" id="XP_017782194.1"/>
    </source>
</evidence>
<feature type="non-terminal residue" evidence="2">
    <location>
        <position position="129"/>
    </location>
</feature>
<gene>
    <name evidence="2" type="primary">LOC108566692</name>
</gene>
<keyword evidence="1" id="KW-1185">Reference proteome</keyword>
<dbReference type="InterPro" id="IPR052709">
    <property type="entry name" value="Transposase-MT_Hybrid"/>
</dbReference>
<dbReference type="Gene3D" id="3.30.420.10">
    <property type="entry name" value="Ribonuclease H-like superfamily/Ribonuclease H"/>
    <property type="match status" value="1"/>
</dbReference>
<evidence type="ECO:0000313" key="1">
    <source>
        <dbReference type="Proteomes" id="UP000695000"/>
    </source>
</evidence>
<dbReference type="InterPro" id="IPR036397">
    <property type="entry name" value="RNaseH_sf"/>
</dbReference>
<dbReference type="RefSeq" id="XP_017782194.1">
    <property type="nucleotide sequence ID" value="XM_017926705.1"/>
</dbReference>
<sequence>MTQEMVGNELGLNAMAMSRILSHHLGYTKKSERWVQRILNDDRKKARLRFAQYFLEKFENGKSSTFRKIVTGDESWFYKYDPETKQQSIVWSAEGANLPVKSRTQKSATKVMVSIYFTMAAIPMQTGQT</sequence>
<organism evidence="1 2">
    <name type="scientific">Nicrophorus vespilloides</name>
    <name type="common">Boreal carrion beetle</name>
    <dbReference type="NCBI Taxonomy" id="110193"/>
    <lineage>
        <taxon>Eukaryota</taxon>
        <taxon>Metazoa</taxon>
        <taxon>Ecdysozoa</taxon>
        <taxon>Arthropoda</taxon>
        <taxon>Hexapoda</taxon>
        <taxon>Insecta</taxon>
        <taxon>Pterygota</taxon>
        <taxon>Neoptera</taxon>
        <taxon>Endopterygota</taxon>
        <taxon>Coleoptera</taxon>
        <taxon>Polyphaga</taxon>
        <taxon>Staphyliniformia</taxon>
        <taxon>Silphidae</taxon>
        <taxon>Nicrophorinae</taxon>
        <taxon>Nicrophorus</taxon>
    </lineage>
</organism>
<accession>A0ABM1N5U4</accession>